<protein>
    <submittedName>
        <fullName evidence="5">Crotonobetaine/carnitine--CoA ligase</fullName>
        <ecNumber evidence="5">6.2.1.48</ecNumber>
    </submittedName>
</protein>
<dbReference type="GO" id="GO:0016874">
    <property type="term" value="F:ligase activity"/>
    <property type="evidence" value="ECO:0007669"/>
    <property type="project" value="UniProtKB-KW"/>
</dbReference>
<comment type="similarity">
    <text evidence="1">Belongs to the ATP-dependent AMP-binding enzyme family.</text>
</comment>
<reference evidence="5 6" key="1">
    <citation type="submission" date="2021-03" db="EMBL/GenBank/DDBJ databases">
        <authorList>
            <person name="Peeters C."/>
        </authorList>
    </citation>
    <scope>NUCLEOTIDE SEQUENCE [LARGE SCALE GENOMIC DNA]</scope>
    <source>
        <strain evidence="5 6">LMG 26411</strain>
    </source>
</reference>
<keyword evidence="2 5" id="KW-0436">Ligase</keyword>
<dbReference type="SUPFAM" id="SSF56801">
    <property type="entry name" value="Acetyl-CoA synthetase-like"/>
    <property type="match status" value="1"/>
</dbReference>
<dbReference type="PROSITE" id="PS00455">
    <property type="entry name" value="AMP_BINDING"/>
    <property type="match status" value="1"/>
</dbReference>
<dbReference type="Pfam" id="PF13193">
    <property type="entry name" value="AMP-binding_C"/>
    <property type="match status" value="1"/>
</dbReference>
<dbReference type="Proteomes" id="UP000672657">
    <property type="component" value="Unassembled WGS sequence"/>
</dbReference>
<dbReference type="EC" id="6.2.1.48" evidence="5"/>
<dbReference type="InterPro" id="IPR020845">
    <property type="entry name" value="AMP-binding_CS"/>
</dbReference>
<name>A0ABN7QGF5_9BURK</name>
<dbReference type="PANTHER" id="PTHR43201">
    <property type="entry name" value="ACYL-COA SYNTHETASE"/>
    <property type="match status" value="1"/>
</dbReference>
<keyword evidence="6" id="KW-1185">Reference proteome</keyword>
<gene>
    <name evidence="5" type="primary">caiC_2</name>
    <name evidence="5" type="ORF">LMG26411_07722</name>
</gene>
<evidence type="ECO:0000259" key="4">
    <source>
        <dbReference type="Pfam" id="PF13193"/>
    </source>
</evidence>
<comment type="caution">
    <text evidence="5">The sequence shown here is derived from an EMBL/GenBank/DDBJ whole genome shotgun (WGS) entry which is preliminary data.</text>
</comment>
<dbReference type="EMBL" id="CAJPVI010000090">
    <property type="protein sequence ID" value="CAG2160748.1"/>
    <property type="molecule type" value="Genomic_DNA"/>
</dbReference>
<evidence type="ECO:0000259" key="3">
    <source>
        <dbReference type="Pfam" id="PF00501"/>
    </source>
</evidence>
<feature type="domain" description="AMP-binding enzyme C-terminal" evidence="4">
    <location>
        <begin position="437"/>
        <end position="512"/>
    </location>
</feature>
<dbReference type="Gene3D" id="3.30.300.30">
    <property type="match status" value="1"/>
</dbReference>
<dbReference type="InterPro" id="IPR042099">
    <property type="entry name" value="ANL_N_sf"/>
</dbReference>
<sequence>MLQLPVVERTLGLVLREQAKKYPKKKLLVFEGQSFSYKEAEALTASLATGFRRAGICKGDRVAIQMANCPEMVWVLFALGWIGAIAIPINTAAKADLLKYYIEQSRASCVVVDRNLALVMQEATASLDLRNFIIHDESIEDSAITIDVGGGHSATSLDSLFDPPESSDSGDEPKFSDLQLIMYTSGTTGRSKGVMCTHAQELTGGLFMAEQMGYNEDDVLYTCLPLFHVNALRVTIYAALWAGATVAMSRRFSASRFWAEIRAYGATQFNALGAIANIILRQPPSDMDRNHKVRLCNIVPALPATVATEFEQRFNVAVTSMYGSTEFCCPVFAPPGTPREKGATCGRVVEPFEMRVVDENDFEVPVGQVGEWVIRAREPWFVFQGYFEMERETQAVWRNGWFHSGDRGYRDEEGFFYFVDRAKDCVRRRGENISSFEVEMLINEHPAVLEVAVVPMASELSEDEVLAFVVLREGMICEYRELIEFCRERMADFMVPRYLRILDQLPKTPSEKIEKYKLRQIAENDPNRLWDRAREDM</sequence>
<evidence type="ECO:0000256" key="1">
    <source>
        <dbReference type="ARBA" id="ARBA00006432"/>
    </source>
</evidence>
<evidence type="ECO:0000313" key="5">
    <source>
        <dbReference type="EMBL" id="CAG2160748.1"/>
    </source>
</evidence>
<feature type="domain" description="AMP-dependent synthetase/ligase" evidence="3">
    <location>
        <begin position="15"/>
        <end position="387"/>
    </location>
</feature>
<accession>A0ABN7QGF5</accession>
<dbReference type="Gene3D" id="3.40.50.12780">
    <property type="entry name" value="N-terminal domain of ligase-like"/>
    <property type="match status" value="1"/>
</dbReference>
<proteinExistence type="inferred from homology"/>
<dbReference type="RefSeq" id="WP_211958455.1">
    <property type="nucleotide sequence ID" value="NZ_CAJPVI010000090.1"/>
</dbReference>
<evidence type="ECO:0000313" key="6">
    <source>
        <dbReference type="Proteomes" id="UP000672657"/>
    </source>
</evidence>
<dbReference type="CDD" id="cd05934">
    <property type="entry name" value="FACL_DitJ_like"/>
    <property type="match status" value="1"/>
</dbReference>
<organism evidence="5 6">
    <name type="scientific">Cupriavidus numazuensis</name>
    <dbReference type="NCBI Taxonomy" id="221992"/>
    <lineage>
        <taxon>Bacteria</taxon>
        <taxon>Pseudomonadati</taxon>
        <taxon>Pseudomonadota</taxon>
        <taxon>Betaproteobacteria</taxon>
        <taxon>Burkholderiales</taxon>
        <taxon>Burkholderiaceae</taxon>
        <taxon>Cupriavidus</taxon>
    </lineage>
</organism>
<dbReference type="InterPro" id="IPR045851">
    <property type="entry name" value="AMP-bd_C_sf"/>
</dbReference>
<dbReference type="InterPro" id="IPR000873">
    <property type="entry name" value="AMP-dep_synth/lig_dom"/>
</dbReference>
<dbReference type="Pfam" id="PF00501">
    <property type="entry name" value="AMP-binding"/>
    <property type="match status" value="1"/>
</dbReference>
<dbReference type="PANTHER" id="PTHR43201:SF5">
    <property type="entry name" value="MEDIUM-CHAIN ACYL-COA LIGASE ACSF2, MITOCHONDRIAL"/>
    <property type="match status" value="1"/>
</dbReference>
<evidence type="ECO:0000256" key="2">
    <source>
        <dbReference type="ARBA" id="ARBA00022598"/>
    </source>
</evidence>
<dbReference type="InterPro" id="IPR025110">
    <property type="entry name" value="AMP-bd_C"/>
</dbReference>